<feature type="transmembrane region" description="Helical" evidence="1">
    <location>
        <begin position="149"/>
        <end position="169"/>
    </location>
</feature>
<sequence length="304" mass="34032">MINQEYRGSIYAILSGFLYSFIGYFGLSAMNGNLSASTMLFWRFLISSMIILMIMLPKVKKNNDSYKNMSIAFFTGVFFYGISTWLYFLASYYIGSGLAMVIFFTYPVLIMLLNYFFYDQSIPKVYYFAIAVILIGMALMVDLEALSFNLWGILLGIASAFFYACYVIGSKKNELSPNMSTFMVCLGCMTTSLIVSLFNHSFAIPSSMGVWYHLFGISIIATVIPIVFLLYSLKYISSEKASILSVLEPVFVVIFGVLLLGEELDLWGAVGIVLVLTGALLTLFSHKINLGQLKLQFIRSESDG</sequence>
<feature type="transmembrane region" description="Helical" evidence="1">
    <location>
        <begin position="243"/>
        <end position="260"/>
    </location>
</feature>
<evidence type="ECO:0000313" key="5">
    <source>
        <dbReference type="Proteomes" id="UP000054820"/>
    </source>
</evidence>
<dbReference type="STRING" id="460.Lstg_1783"/>
<dbReference type="Pfam" id="PF00892">
    <property type="entry name" value="EamA"/>
    <property type="match status" value="2"/>
</dbReference>
<keyword evidence="1" id="KW-0472">Membrane</keyword>
<protein>
    <submittedName>
        <fullName evidence="4">Transporter</fullName>
    </submittedName>
</protein>
<dbReference type="InterPro" id="IPR037185">
    <property type="entry name" value="EmrE-like"/>
</dbReference>
<feature type="domain" description="EamA" evidence="2">
    <location>
        <begin position="8"/>
        <end position="141"/>
    </location>
</feature>
<feature type="transmembrane region" description="Helical" evidence="1">
    <location>
        <begin position="39"/>
        <end position="57"/>
    </location>
</feature>
<keyword evidence="5" id="KW-1185">Reference proteome</keyword>
<dbReference type="Proteomes" id="UP000255110">
    <property type="component" value="Unassembled WGS sequence"/>
</dbReference>
<reference evidence="3 5" key="1">
    <citation type="submission" date="2015-11" db="EMBL/GenBank/DDBJ databases">
        <title>Genomic analysis of 38 Legionella species identifies large and diverse effector repertoires.</title>
        <authorList>
            <person name="Burstein D."/>
            <person name="Amaro F."/>
            <person name="Zusman T."/>
            <person name="Lifshitz Z."/>
            <person name="Cohen O."/>
            <person name="Gilbert J.A."/>
            <person name="Pupko T."/>
            <person name="Shuman H.A."/>
            <person name="Segal G."/>
        </authorList>
    </citation>
    <scope>NUCLEOTIDE SEQUENCE [LARGE SCALE GENOMIC DNA]</scope>
    <source>
        <strain evidence="3 5">SC-18-C9</strain>
    </source>
</reference>
<dbReference type="Gene3D" id="1.10.3730.20">
    <property type="match status" value="2"/>
</dbReference>
<feature type="transmembrane region" description="Helical" evidence="1">
    <location>
        <begin position="210"/>
        <end position="231"/>
    </location>
</feature>
<organism evidence="4 6">
    <name type="scientific">Legionella steigerwaltii</name>
    <dbReference type="NCBI Taxonomy" id="460"/>
    <lineage>
        <taxon>Bacteria</taxon>
        <taxon>Pseudomonadati</taxon>
        <taxon>Pseudomonadota</taxon>
        <taxon>Gammaproteobacteria</taxon>
        <taxon>Legionellales</taxon>
        <taxon>Legionellaceae</taxon>
        <taxon>Legionella</taxon>
    </lineage>
</organism>
<dbReference type="GO" id="GO:0016020">
    <property type="term" value="C:membrane"/>
    <property type="evidence" value="ECO:0007669"/>
    <property type="project" value="InterPro"/>
</dbReference>
<dbReference type="AlphaFoldDB" id="A0A378LAG7"/>
<feature type="transmembrane region" description="Helical" evidence="1">
    <location>
        <begin position="69"/>
        <end position="88"/>
    </location>
</feature>
<feature type="transmembrane region" description="Helical" evidence="1">
    <location>
        <begin position="181"/>
        <end position="198"/>
    </location>
</feature>
<reference evidence="4 6" key="2">
    <citation type="submission" date="2018-06" db="EMBL/GenBank/DDBJ databases">
        <authorList>
            <consortium name="Pathogen Informatics"/>
            <person name="Doyle S."/>
        </authorList>
    </citation>
    <scope>NUCLEOTIDE SEQUENCE [LARGE SCALE GENOMIC DNA]</scope>
    <source>
        <strain evidence="4 6">NCTC11991</strain>
    </source>
</reference>
<dbReference type="RefSeq" id="WP_172462833.1">
    <property type="nucleotide sequence ID" value="NZ_CAAAIO010000040.1"/>
</dbReference>
<proteinExistence type="predicted"/>
<feature type="transmembrane region" description="Helical" evidence="1">
    <location>
        <begin position="9"/>
        <end position="27"/>
    </location>
</feature>
<accession>A0A378LAG7</accession>
<dbReference type="PANTHER" id="PTHR22911">
    <property type="entry name" value="ACYL-MALONYL CONDENSING ENZYME-RELATED"/>
    <property type="match status" value="1"/>
</dbReference>
<dbReference type="InterPro" id="IPR000620">
    <property type="entry name" value="EamA_dom"/>
</dbReference>
<dbReference type="Proteomes" id="UP000054820">
    <property type="component" value="Unassembled WGS sequence"/>
</dbReference>
<dbReference type="PANTHER" id="PTHR22911:SF137">
    <property type="entry name" value="SOLUTE CARRIER FAMILY 35 MEMBER G2-RELATED"/>
    <property type="match status" value="1"/>
</dbReference>
<keyword evidence="1" id="KW-0812">Transmembrane</keyword>
<evidence type="ECO:0000313" key="4">
    <source>
        <dbReference type="EMBL" id="STY22719.1"/>
    </source>
</evidence>
<evidence type="ECO:0000313" key="3">
    <source>
        <dbReference type="EMBL" id="KTD77426.1"/>
    </source>
</evidence>
<feature type="transmembrane region" description="Helical" evidence="1">
    <location>
        <begin position="125"/>
        <end position="143"/>
    </location>
</feature>
<evidence type="ECO:0000259" key="2">
    <source>
        <dbReference type="Pfam" id="PF00892"/>
    </source>
</evidence>
<feature type="transmembrane region" description="Helical" evidence="1">
    <location>
        <begin position="266"/>
        <end position="284"/>
    </location>
</feature>
<dbReference type="EMBL" id="LNYZ01000013">
    <property type="protein sequence ID" value="KTD77426.1"/>
    <property type="molecule type" value="Genomic_DNA"/>
</dbReference>
<dbReference type="EMBL" id="UGOY01000001">
    <property type="protein sequence ID" value="STY22719.1"/>
    <property type="molecule type" value="Genomic_DNA"/>
</dbReference>
<evidence type="ECO:0000313" key="6">
    <source>
        <dbReference type="Proteomes" id="UP000255110"/>
    </source>
</evidence>
<name>A0A378LAG7_9GAMM</name>
<feature type="transmembrane region" description="Helical" evidence="1">
    <location>
        <begin position="94"/>
        <end position="118"/>
    </location>
</feature>
<feature type="domain" description="EamA" evidence="2">
    <location>
        <begin position="150"/>
        <end position="283"/>
    </location>
</feature>
<keyword evidence="1" id="KW-1133">Transmembrane helix</keyword>
<evidence type="ECO:0000256" key="1">
    <source>
        <dbReference type="SAM" id="Phobius"/>
    </source>
</evidence>
<gene>
    <name evidence="3" type="ORF">Lstg_1783</name>
    <name evidence="4" type="ORF">NCTC11991_01309</name>
</gene>
<dbReference type="SUPFAM" id="SSF103481">
    <property type="entry name" value="Multidrug resistance efflux transporter EmrE"/>
    <property type="match status" value="2"/>
</dbReference>